<evidence type="ECO:0000259" key="3">
    <source>
        <dbReference type="Pfam" id="PF19051"/>
    </source>
</evidence>
<dbReference type="Gene3D" id="3.40.50.720">
    <property type="entry name" value="NAD(P)-binding Rossmann-like Domain"/>
    <property type="match status" value="1"/>
</dbReference>
<sequence>MKDNITQNRRRFLTQVAATIGGFMIVPRHVLGGKNAFGELYRAPSDIINLGFIGTGKQAKGLANSFLTTGEVRINAISEVYKAKADQMLERIKGIYEKNTNLGQYAEISVFPDYRELLVRKDIDAVVIATPDHQHAVMSVKAAAAGKDIYCEKPLALTVKEGRAMVKAARKHNRVFQTGSMQRSWPEFRQAAELVRNGYLGEIKHIKVNVGKPPIKYNLAEESIPEGLDWKLWLGPNAYVPFNSELAPPISKDVFPNWRLYREFGGGMVTDWGAHMFDIVQWALDMDASGPVSLITPDGKDVKFLTLKYANGITMSHEPWDWNNAIHFVGSEGELKVARKKIETTPTELATKVIGENEKHVYKSENHYKDFLQAMRNRSKPICDVEIGHRTSSLCNIANIAYQLNRPLAWNPEKETFLGDKEANALLGRKLNGEWAIKI</sequence>
<dbReference type="EMBL" id="RJUF01000194">
    <property type="protein sequence ID" value="MCP9765933.1"/>
    <property type="molecule type" value="Genomic_DNA"/>
</dbReference>
<keyword evidence="5" id="KW-1185">Reference proteome</keyword>
<accession>A0AAE3H6Z9</accession>
<protein>
    <submittedName>
        <fullName evidence="4">Gfo/Idh/MocA family oxidoreductase</fullName>
    </submittedName>
</protein>
<reference evidence="4 5" key="1">
    <citation type="submission" date="2018-11" db="EMBL/GenBank/DDBJ databases">
        <title>Novel bacteria species description.</title>
        <authorList>
            <person name="Han J.-H."/>
        </authorList>
    </citation>
    <scope>NUCLEOTIDE SEQUENCE [LARGE SCALE GENOMIC DNA]</scope>
    <source>
        <strain evidence="4 5">KCTC23259</strain>
    </source>
</reference>
<dbReference type="AlphaFoldDB" id="A0AAE3H6Z9"/>
<feature type="transmembrane region" description="Helical" evidence="1">
    <location>
        <begin position="12"/>
        <end position="31"/>
    </location>
</feature>
<dbReference type="GO" id="GO:0000166">
    <property type="term" value="F:nucleotide binding"/>
    <property type="evidence" value="ECO:0007669"/>
    <property type="project" value="InterPro"/>
</dbReference>
<evidence type="ECO:0000313" key="5">
    <source>
        <dbReference type="Proteomes" id="UP001204144"/>
    </source>
</evidence>
<keyword evidence="1" id="KW-0472">Membrane</keyword>
<proteinExistence type="predicted"/>
<organism evidence="4 5">
    <name type="scientific">Lacihabitans soyangensis</name>
    <dbReference type="NCBI Taxonomy" id="869394"/>
    <lineage>
        <taxon>Bacteria</taxon>
        <taxon>Pseudomonadati</taxon>
        <taxon>Bacteroidota</taxon>
        <taxon>Cytophagia</taxon>
        <taxon>Cytophagales</taxon>
        <taxon>Leadbetterellaceae</taxon>
        <taxon>Lacihabitans</taxon>
    </lineage>
</organism>
<keyword evidence="1" id="KW-0812">Transmembrane</keyword>
<feature type="domain" description="Gfo/Idh/MocA-like oxidoreductase N-terminal" evidence="2">
    <location>
        <begin position="48"/>
        <end position="179"/>
    </location>
</feature>
<dbReference type="RefSeq" id="WP_255039639.1">
    <property type="nucleotide sequence ID" value="NZ_RJUF01000194.1"/>
</dbReference>
<evidence type="ECO:0000313" key="4">
    <source>
        <dbReference type="EMBL" id="MCP9765933.1"/>
    </source>
</evidence>
<name>A0AAE3H6Z9_9BACT</name>
<dbReference type="Pfam" id="PF01408">
    <property type="entry name" value="GFO_IDH_MocA"/>
    <property type="match status" value="1"/>
</dbReference>
<evidence type="ECO:0000259" key="2">
    <source>
        <dbReference type="Pfam" id="PF01408"/>
    </source>
</evidence>
<dbReference type="PANTHER" id="PTHR43818:SF5">
    <property type="entry name" value="OXIDOREDUCTASE FAMILY PROTEIN"/>
    <property type="match status" value="1"/>
</dbReference>
<dbReference type="InterPro" id="IPR043906">
    <property type="entry name" value="Gfo/Idh/MocA_OxRdtase_bact_C"/>
</dbReference>
<feature type="domain" description="Gfo/Idh/MocA-like oxidoreductase bacterial type C-terminal" evidence="3">
    <location>
        <begin position="216"/>
        <end position="436"/>
    </location>
</feature>
<dbReference type="SUPFAM" id="SSF55347">
    <property type="entry name" value="Glyceraldehyde-3-phosphate dehydrogenase-like, C-terminal domain"/>
    <property type="match status" value="1"/>
</dbReference>
<dbReference type="SUPFAM" id="SSF51735">
    <property type="entry name" value="NAD(P)-binding Rossmann-fold domains"/>
    <property type="match status" value="1"/>
</dbReference>
<dbReference type="Proteomes" id="UP001204144">
    <property type="component" value="Unassembled WGS sequence"/>
</dbReference>
<dbReference type="PANTHER" id="PTHR43818">
    <property type="entry name" value="BCDNA.GH03377"/>
    <property type="match status" value="1"/>
</dbReference>
<gene>
    <name evidence="4" type="ORF">EGI31_23605</name>
</gene>
<dbReference type="Pfam" id="PF19051">
    <property type="entry name" value="GFO_IDH_MocA_C2"/>
    <property type="match status" value="1"/>
</dbReference>
<dbReference type="InterPro" id="IPR050463">
    <property type="entry name" value="Gfo/Idh/MocA_oxidrdct_glycsds"/>
</dbReference>
<dbReference type="Gene3D" id="3.30.360.10">
    <property type="entry name" value="Dihydrodipicolinate Reductase, domain 2"/>
    <property type="match status" value="1"/>
</dbReference>
<comment type="caution">
    <text evidence="4">The sequence shown here is derived from an EMBL/GenBank/DDBJ whole genome shotgun (WGS) entry which is preliminary data.</text>
</comment>
<keyword evidence="1" id="KW-1133">Transmembrane helix</keyword>
<evidence type="ECO:0000256" key="1">
    <source>
        <dbReference type="SAM" id="Phobius"/>
    </source>
</evidence>
<dbReference type="InterPro" id="IPR036291">
    <property type="entry name" value="NAD(P)-bd_dom_sf"/>
</dbReference>
<dbReference type="InterPro" id="IPR000683">
    <property type="entry name" value="Gfo/Idh/MocA-like_OxRdtase_N"/>
</dbReference>